<feature type="compositionally biased region" description="Basic residues" evidence="1">
    <location>
        <begin position="228"/>
        <end position="247"/>
    </location>
</feature>
<name>A0A2P8VLV8_9ENTR</name>
<evidence type="ECO:0000313" key="2">
    <source>
        <dbReference type="EMBL" id="PSN08537.1"/>
    </source>
</evidence>
<comment type="caution">
    <text evidence="2">The sequence shown here is derived from an EMBL/GenBank/DDBJ whole genome shotgun (WGS) entry which is preliminary data.</text>
</comment>
<dbReference type="GO" id="GO:0003677">
    <property type="term" value="F:DNA binding"/>
    <property type="evidence" value="ECO:0007669"/>
    <property type="project" value="InterPro"/>
</dbReference>
<dbReference type="Pfam" id="PF05944">
    <property type="entry name" value="Phage_term_smal"/>
    <property type="match status" value="1"/>
</dbReference>
<organism evidence="2 3">
    <name type="scientific">Siccibacter turicensis</name>
    <dbReference type="NCBI Taxonomy" id="357233"/>
    <lineage>
        <taxon>Bacteria</taxon>
        <taxon>Pseudomonadati</taxon>
        <taxon>Pseudomonadota</taxon>
        <taxon>Gammaproteobacteria</taxon>
        <taxon>Enterobacterales</taxon>
        <taxon>Enterobacteriaceae</taxon>
        <taxon>Siccibacter</taxon>
    </lineage>
</organism>
<sequence length="253" mass="28083">MTSPAQRHLMRVSAITTAQQVDNPLRHATGYEQMLVKLAADQRTLKNIISKETKAEKKRELLPFYAPWIAGVLEHGKGRQDDILMTVMLWRLDAGDIAGALDIARYAFKYGMTMPGRHKRTPPYMFTEEVALAATRAVTAGEQVDIHQLLDTLTLTAGADMPDQVRAKLHKVIGQVLRDRNAHADALAHFQRAMQLDCQAGVKKDIEQLARVLRPKPATPEKPPAATRARKAKTTTKKATTGRRGRPPKVIAS</sequence>
<dbReference type="AlphaFoldDB" id="A0A2P8VLV8"/>
<gene>
    <name evidence="2" type="ORF">C7G83_04000</name>
</gene>
<evidence type="ECO:0000256" key="1">
    <source>
        <dbReference type="SAM" id="MobiDB-lite"/>
    </source>
</evidence>
<dbReference type="OrthoDB" id="8562788at2"/>
<evidence type="ECO:0000313" key="3">
    <source>
        <dbReference type="Proteomes" id="UP000240212"/>
    </source>
</evidence>
<dbReference type="Proteomes" id="UP000240212">
    <property type="component" value="Unassembled WGS sequence"/>
</dbReference>
<proteinExistence type="predicted"/>
<protein>
    <submittedName>
        <fullName evidence="2">Terminase</fullName>
    </submittedName>
</protein>
<feature type="region of interest" description="Disordered" evidence="1">
    <location>
        <begin position="212"/>
        <end position="253"/>
    </location>
</feature>
<reference evidence="2 3" key="1">
    <citation type="submission" date="2018-03" db="EMBL/GenBank/DDBJ databases">
        <title>Draft genome sequence of the first documented clinical Siccibacter turicensis isolate in Austria.</title>
        <authorList>
            <person name="Lepuschitz S."/>
            <person name="Pekard-Amenitsch S."/>
            <person name="Haunold R."/>
            <person name="Schill S."/>
            <person name="Mach R."/>
            <person name="Allerberger F."/>
            <person name="Ruppitsch W."/>
            <person name="Forsythe S.J."/>
        </authorList>
    </citation>
    <scope>NUCLEOTIDE SEQUENCE [LARGE SCALE GENOMIC DNA]</scope>
    <source>
        <strain evidence="2 3">6100069499-17</strain>
    </source>
</reference>
<keyword evidence="3" id="KW-1185">Reference proteome</keyword>
<accession>A0A2P8VLV8</accession>
<dbReference type="RefSeq" id="WP_106876325.1">
    <property type="nucleotide sequence ID" value="NZ_PYEP01000002.1"/>
</dbReference>
<dbReference type="EMBL" id="PYEP01000002">
    <property type="protein sequence ID" value="PSN08537.1"/>
    <property type="molecule type" value="Genomic_DNA"/>
</dbReference>
<dbReference type="InterPro" id="IPR010270">
    <property type="entry name" value="Phage_P2_GpM"/>
</dbReference>
<dbReference type="GO" id="GO:0004519">
    <property type="term" value="F:endonuclease activity"/>
    <property type="evidence" value="ECO:0007669"/>
    <property type="project" value="InterPro"/>
</dbReference>